<keyword evidence="2" id="KW-0677">Repeat</keyword>
<dbReference type="SUPFAM" id="SSF54631">
    <property type="entry name" value="CBS-domain pair"/>
    <property type="match status" value="1"/>
</dbReference>
<organism evidence="5 6">
    <name type="scientific">Pseudorhodoplanes sinuspersici</name>
    <dbReference type="NCBI Taxonomy" id="1235591"/>
    <lineage>
        <taxon>Bacteria</taxon>
        <taxon>Pseudomonadati</taxon>
        <taxon>Pseudomonadota</taxon>
        <taxon>Alphaproteobacteria</taxon>
        <taxon>Hyphomicrobiales</taxon>
        <taxon>Pseudorhodoplanes</taxon>
    </lineage>
</organism>
<dbReference type="InterPro" id="IPR046342">
    <property type="entry name" value="CBS_dom_sf"/>
</dbReference>
<dbReference type="STRING" id="1235591.CAK95_09190"/>
<evidence type="ECO:0000313" key="6">
    <source>
        <dbReference type="Proteomes" id="UP000194137"/>
    </source>
</evidence>
<dbReference type="SMART" id="SM00116">
    <property type="entry name" value="CBS"/>
    <property type="match status" value="2"/>
</dbReference>
<dbReference type="InterPro" id="IPR000644">
    <property type="entry name" value="CBS_dom"/>
</dbReference>
<dbReference type="Gene3D" id="3.10.580.10">
    <property type="entry name" value="CBS-domain"/>
    <property type="match status" value="1"/>
</dbReference>
<proteinExistence type="inferred from homology"/>
<evidence type="ECO:0000256" key="3">
    <source>
        <dbReference type="ARBA" id="ARBA00023122"/>
    </source>
</evidence>
<dbReference type="SMART" id="SM01091">
    <property type="entry name" value="CorC_HlyC"/>
    <property type="match status" value="1"/>
</dbReference>
<sequence length="374" mass="40389">MPDTDGPSTSDASRSETGIEPSSSRNLPVPVSNGTRDHGEGLFSRWLRALFGWRPSSTRADLKEVLEESAPGELGFSPEEGTMLKNILGLRERRIEDVMVPRADIVAVQQDIQLGELVKMFENAGHSRLVAFNDTLDDPVGMVHIRDLIAFMTARAAVNPATNAKRRKPKPAGLDLGAIDLSMPLSEAKIIRPILFVPPSMPAIDLLAKMQATRIHLALVVDEYGGTDGIVSIEDIVELIVGDIEDEHDDEEAPDIQRQSDGSLVADARASIEDVIAAIGNGFDVGDALNEVDTLAGYLVSRVGRVPVRGELVPGPEGYEFEVLDADPRRVKKVKIHHGTSTRSDVAQQPQAQNATSALPVPSEPDITKTTPQP</sequence>
<dbReference type="RefSeq" id="WP_086087648.1">
    <property type="nucleotide sequence ID" value="NZ_CP021112.1"/>
</dbReference>
<dbReference type="PROSITE" id="PS51371">
    <property type="entry name" value="CBS"/>
    <property type="match status" value="2"/>
</dbReference>
<dbReference type="GO" id="GO:0005886">
    <property type="term" value="C:plasma membrane"/>
    <property type="evidence" value="ECO:0007669"/>
    <property type="project" value="TreeGrafter"/>
</dbReference>
<dbReference type="PANTHER" id="PTHR22777">
    <property type="entry name" value="HEMOLYSIN-RELATED"/>
    <property type="match status" value="1"/>
</dbReference>
<evidence type="ECO:0000256" key="2">
    <source>
        <dbReference type="ARBA" id="ARBA00022737"/>
    </source>
</evidence>
<dbReference type="InterPro" id="IPR036318">
    <property type="entry name" value="FAD-bd_PCMH-like_sf"/>
</dbReference>
<feature type="region of interest" description="Disordered" evidence="4">
    <location>
        <begin position="1"/>
        <end position="35"/>
    </location>
</feature>
<dbReference type="Pfam" id="PF03471">
    <property type="entry name" value="CorC_HlyC"/>
    <property type="match status" value="1"/>
</dbReference>
<evidence type="ECO:0000256" key="4">
    <source>
        <dbReference type="SAM" id="MobiDB-lite"/>
    </source>
</evidence>
<dbReference type="Proteomes" id="UP000194137">
    <property type="component" value="Chromosome"/>
</dbReference>
<dbReference type="Gene3D" id="3.30.465.10">
    <property type="match status" value="1"/>
</dbReference>
<feature type="region of interest" description="Disordered" evidence="4">
    <location>
        <begin position="336"/>
        <end position="374"/>
    </location>
</feature>
<dbReference type="FunFam" id="3.10.580.10:FF:000002">
    <property type="entry name" value="Magnesium/cobalt efflux protein CorC"/>
    <property type="match status" value="1"/>
</dbReference>
<dbReference type="EMBL" id="CP021112">
    <property type="protein sequence ID" value="ARP99241.1"/>
    <property type="molecule type" value="Genomic_DNA"/>
</dbReference>
<protein>
    <submittedName>
        <fullName evidence="5">Magnesium/cobalt efflux protein</fullName>
    </submittedName>
</protein>
<accession>A0A1W6ZPE4</accession>
<comment type="similarity">
    <text evidence="1">Belongs to the UPF0053 family. Hemolysin C subfamily.</text>
</comment>
<name>A0A1W6ZPE4_9HYPH</name>
<dbReference type="PANTHER" id="PTHR22777:SF27">
    <property type="entry name" value="MAGNESIUM AND COBALT EFFLUX PROTEIN CORC"/>
    <property type="match status" value="1"/>
</dbReference>
<dbReference type="SUPFAM" id="SSF56176">
    <property type="entry name" value="FAD-binding/transporter-associated domain-like"/>
    <property type="match status" value="1"/>
</dbReference>
<feature type="compositionally biased region" description="Polar residues" evidence="4">
    <location>
        <begin position="341"/>
        <end position="357"/>
    </location>
</feature>
<dbReference type="OrthoDB" id="9797674at2"/>
<dbReference type="KEGG" id="psin:CAK95_09190"/>
<dbReference type="GO" id="GO:0050660">
    <property type="term" value="F:flavin adenine dinucleotide binding"/>
    <property type="evidence" value="ECO:0007669"/>
    <property type="project" value="InterPro"/>
</dbReference>
<evidence type="ECO:0000313" key="5">
    <source>
        <dbReference type="EMBL" id="ARP99241.1"/>
    </source>
</evidence>
<keyword evidence="6" id="KW-1185">Reference proteome</keyword>
<dbReference type="Pfam" id="PF00571">
    <property type="entry name" value="CBS"/>
    <property type="match status" value="2"/>
</dbReference>
<feature type="compositionally biased region" description="Polar residues" evidence="4">
    <location>
        <begin position="1"/>
        <end position="26"/>
    </location>
</feature>
<dbReference type="InterPro" id="IPR016169">
    <property type="entry name" value="FAD-bd_PCMH_sub2"/>
</dbReference>
<dbReference type="InterPro" id="IPR044751">
    <property type="entry name" value="Ion_transp-like_CBS"/>
</dbReference>
<dbReference type="AlphaFoldDB" id="A0A1W6ZPE4"/>
<dbReference type="CDD" id="cd04590">
    <property type="entry name" value="CBS_pair_CorC_HlyC_assoc"/>
    <property type="match status" value="1"/>
</dbReference>
<gene>
    <name evidence="5" type="ORF">CAK95_09190</name>
</gene>
<keyword evidence="3" id="KW-0129">CBS domain</keyword>
<evidence type="ECO:0000256" key="1">
    <source>
        <dbReference type="ARBA" id="ARBA00006446"/>
    </source>
</evidence>
<reference evidence="5 6" key="1">
    <citation type="submission" date="2017-05" db="EMBL/GenBank/DDBJ databases">
        <title>Full genome sequence of Pseudorhodoplanes sinuspersici.</title>
        <authorList>
            <person name="Dastgheib S.M.M."/>
            <person name="Shavandi M."/>
            <person name="Tirandaz H."/>
        </authorList>
    </citation>
    <scope>NUCLEOTIDE SEQUENCE [LARGE SCALE GENOMIC DNA]</scope>
    <source>
        <strain evidence="5 6">RIPI110</strain>
    </source>
</reference>
<dbReference type="InterPro" id="IPR005170">
    <property type="entry name" value="Transptr-assoc_dom"/>
</dbReference>